<dbReference type="EMBL" id="OOIN01000017">
    <property type="protein sequence ID" value="SPO27349.1"/>
    <property type="molecule type" value="Genomic_DNA"/>
</dbReference>
<evidence type="ECO:0000256" key="8">
    <source>
        <dbReference type="SAM" id="Phobius"/>
    </source>
</evidence>
<evidence type="ECO:0000256" key="1">
    <source>
        <dbReference type="ARBA" id="ARBA00004606"/>
    </source>
</evidence>
<gene>
    <name evidence="9" type="ORF">UTRI_10466</name>
</gene>
<evidence type="ECO:0000256" key="4">
    <source>
        <dbReference type="ARBA" id="ARBA00022968"/>
    </source>
</evidence>
<dbReference type="PANTHER" id="PTHR23033">
    <property type="entry name" value="BETA1,3-GALACTOSYLTRANSFERASE"/>
    <property type="match status" value="1"/>
</dbReference>
<reference evidence="9 10" key="1">
    <citation type="submission" date="2018-03" db="EMBL/GenBank/DDBJ databases">
        <authorList>
            <person name="Guldener U."/>
        </authorList>
    </citation>
    <scope>NUCLEOTIDE SEQUENCE [LARGE SCALE GENOMIC DNA]</scope>
    <source>
        <strain evidence="9 10">NBRC100155</strain>
    </source>
</reference>
<dbReference type="GO" id="GO:0016020">
    <property type="term" value="C:membrane"/>
    <property type="evidence" value="ECO:0007669"/>
    <property type="project" value="UniProtKB-SubCell"/>
</dbReference>
<keyword evidence="4" id="KW-0735">Signal-anchor</keyword>
<feature type="compositionally biased region" description="Basic and acidic residues" evidence="7">
    <location>
        <begin position="491"/>
        <end position="505"/>
    </location>
</feature>
<accession>A0A5C3EDV9</accession>
<protein>
    <recommendedName>
        <fullName evidence="11">Apple domain-containing protein</fullName>
    </recommendedName>
</protein>
<dbReference type="AlphaFoldDB" id="A0A5C3EDV9"/>
<evidence type="ECO:0000313" key="9">
    <source>
        <dbReference type="EMBL" id="SPO27349.1"/>
    </source>
</evidence>
<proteinExistence type="inferred from homology"/>
<evidence type="ECO:0000256" key="6">
    <source>
        <dbReference type="ARBA" id="ARBA00023136"/>
    </source>
</evidence>
<feature type="region of interest" description="Disordered" evidence="7">
    <location>
        <begin position="1"/>
        <end position="51"/>
    </location>
</feature>
<feature type="transmembrane region" description="Helical" evidence="8">
    <location>
        <begin position="61"/>
        <end position="79"/>
    </location>
</feature>
<evidence type="ECO:0000313" key="10">
    <source>
        <dbReference type="Proteomes" id="UP000324022"/>
    </source>
</evidence>
<evidence type="ECO:0000256" key="2">
    <source>
        <dbReference type="ARBA" id="ARBA00006462"/>
    </source>
</evidence>
<comment type="subcellular location">
    <subcellularLocation>
        <location evidence="1">Membrane</location>
        <topology evidence="1">Single-pass type II membrane protein</topology>
    </subcellularLocation>
</comment>
<sequence>MSDVLRERSASSHVVLTYKDDEEDEDDKDIHPHSSLLPTSAENQPASSPAKAQRRSCWKRIVLVIAIIAMCVGIFEIAFHGKGAESLEAAKAKIGQLENELRHRLQSGFDRVMSTMNRPPAPALPNIVENTADISANALVEDKDANVDAVKRKSVIVLKTGASVLFDRLPVQLLQAQSTLDAQIHLTGQSNYIGPSLFIYSDADMNLGPFTIHNALGNVSSFVRNEPSFSSRYSKLQAVLSSGEDLRANAFEEGWNLDKWKFLYMWEDAFRRNPDADWYIGYEADTFVLWRSVFKYLATQDSRKEQIYGCGSILLMNNELFANGGCPYVISGSLMRATYGKDPNFASKFDKSVKASCCGDAELSIALRKSATVPINDLSPAGARFQGDRPREVLYSGDNWCEPVFSFHHLKTEEVQHLAQMERDLLSTKKHNSTILYSDIFDHILPQSLSKALLHLSSSNSSLTTQDPNNESELDTVELNPTQEDWEAFGSEDKGVRKGRRHQDSRDCQKQCLDSKRCTSWFWIKVTEQDPDGDCYLMHDAVKIGKSYEGTGLRTSGWIAKRIASFKAHHYCKDPPSA</sequence>
<evidence type="ECO:0000256" key="5">
    <source>
        <dbReference type="ARBA" id="ARBA00022989"/>
    </source>
</evidence>
<dbReference type="PANTHER" id="PTHR23033:SF47">
    <property type="entry name" value="APPLE DOMAIN-CONTAINING PROTEIN-RELATED"/>
    <property type="match status" value="1"/>
</dbReference>
<keyword evidence="3 8" id="KW-0812">Transmembrane</keyword>
<dbReference type="Proteomes" id="UP000324022">
    <property type="component" value="Unassembled WGS sequence"/>
</dbReference>
<name>A0A5C3EDV9_9BASI</name>
<evidence type="ECO:0000256" key="7">
    <source>
        <dbReference type="SAM" id="MobiDB-lite"/>
    </source>
</evidence>
<dbReference type="InterPro" id="IPR026050">
    <property type="entry name" value="C1GALT1/C1GALT1_chp1"/>
</dbReference>
<keyword evidence="10" id="KW-1185">Reference proteome</keyword>
<feature type="region of interest" description="Disordered" evidence="7">
    <location>
        <begin position="481"/>
        <end position="505"/>
    </location>
</feature>
<dbReference type="Gene3D" id="3.90.550.50">
    <property type="match status" value="1"/>
</dbReference>
<comment type="similarity">
    <text evidence="2">Belongs to the glycosyltransferase 31 family. Beta3-Gal-T subfamily.</text>
</comment>
<evidence type="ECO:0000256" key="3">
    <source>
        <dbReference type="ARBA" id="ARBA00022692"/>
    </source>
</evidence>
<feature type="compositionally biased region" description="Basic and acidic residues" evidence="7">
    <location>
        <begin position="1"/>
        <end position="10"/>
    </location>
</feature>
<evidence type="ECO:0008006" key="11">
    <source>
        <dbReference type="Google" id="ProtNLM"/>
    </source>
</evidence>
<dbReference type="OrthoDB" id="414175at2759"/>
<keyword evidence="6 8" id="KW-0472">Membrane</keyword>
<organism evidence="9 10">
    <name type="scientific">Ustilago trichophora</name>
    <dbReference type="NCBI Taxonomy" id="86804"/>
    <lineage>
        <taxon>Eukaryota</taxon>
        <taxon>Fungi</taxon>
        <taxon>Dikarya</taxon>
        <taxon>Basidiomycota</taxon>
        <taxon>Ustilaginomycotina</taxon>
        <taxon>Ustilaginomycetes</taxon>
        <taxon>Ustilaginales</taxon>
        <taxon>Ustilaginaceae</taxon>
        <taxon>Ustilago</taxon>
    </lineage>
</organism>
<feature type="compositionally biased region" description="Polar residues" evidence="7">
    <location>
        <begin position="36"/>
        <end position="47"/>
    </location>
</feature>
<dbReference type="Gene3D" id="3.50.4.10">
    <property type="entry name" value="Hepatocyte Growth Factor"/>
    <property type="match status" value="1"/>
</dbReference>
<keyword evidence="5 8" id="KW-1133">Transmembrane helix</keyword>